<evidence type="ECO:0000313" key="2">
    <source>
        <dbReference type="EMBL" id="KIO20799.1"/>
    </source>
</evidence>
<dbReference type="OrthoDB" id="3267780at2759"/>
<reference evidence="3" key="2">
    <citation type="submission" date="2015-01" db="EMBL/GenBank/DDBJ databases">
        <title>Evolutionary Origins and Diversification of the Mycorrhizal Mutualists.</title>
        <authorList>
            <consortium name="DOE Joint Genome Institute"/>
            <consortium name="Mycorrhizal Genomics Consortium"/>
            <person name="Kohler A."/>
            <person name="Kuo A."/>
            <person name="Nagy L.G."/>
            <person name="Floudas D."/>
            <person name="Copeland A."/>
            <person name="Barry K.W."/>
            <person name="Cichocki N."/>
            <person name="Veneault-Fourrey C."/>
            <person name="LaButti K."/>
            <person name="Lindquist E.A."/>
            <person name="Lipzen A."/>
            <person name="Lundell T."/>
            <person name="Morin E."/>
            <person name="Murat C."/>
            <person name="Riley R."/>
            <person name="Ohm R."/>
            <person name="Sun H."/>
            <person name="Tunlid A."/>
            <person name="Henrissat B."/>
            <person name="Grigoriev I.V."/>
            <person name="Hibbett D.S."/>
            <person name="Martin F."/>
        </authorList>
    </citation>
    <scope>NUCLEOTIDE SEQUENCE [LARGE SCALE GENOMIC DNA]</scope>
    <source>
        <strain evidence="3">MUT 4182</strain>
    </source>
</reference>
<sequence length="244" mass="26546">MLSKLFRSRQSTASRQPPFQLGPTPDQPTDPKPPSKLARKLKEFKNALRPSRLTKKADNQAGHRSRGSHKSNPSDEVGLAAYEFFILVRLTVAPPPVELGQFSARANKWRQPLQRRHSSKQVHRSKKASEDEPILRHQTGEPTPVSTTTDGFKFHGRTLSSTSTGAAQAPLSPARLPLGTLNLSLVLGGEAQASLEAGAVEDSISEHGDISSQGTGVEDAITEASFWLGRIIFPRRQSPGPAQH</sequence>
<dbReference type="Proteomes" id="UP000054248">
    <property type="component" value="Unassembled WGS sequence"/>
</dbReference>
<evidence type="ECO:0000256" key="1">
    <source>
        <dbReference type="SAM" id="MobiDB-lite"/>
    </source>
</evidence>
<organism evidence="2 3">
    <name type="scientific">Tulasnella calospora MUT 4182</name>
    <dbReference type="NCBI Taxonomy" id="1051891"/>
    <lineage>
        <taxon>Eukaryota</taxon>
        <taxon>Fungi</taxon>
        <taxon>Dikarya</taxon>
        <taxon>Basidiomycota</taxon>
        <taxon>Agaricomycotina</taxon>
        <taxon>Agaricomycetes</taxon>
        <taxon>Cantharellales</taxon>
        <taxon>Tulasnellaceae</taxon>
        <taxon>Tulasnella</taxon>
    </lineage>
</organism>
<feature type="compositionally biased region" description="Basic residues" evidence="1">
    <location>
        <begin position="113"/>
        <end position="126"/>
    </location>
</feature>
<gene>
    <name evidence="2" type="ORF">M407DRAFT_29596</name>
</gene>
<protein>
    <submittedName>
        <fullName evidence="2">Uncharacterized protein</fullName>
    </submittedName>
</protein>
<accession>A0A0C3Q9V3</accession>
<dbReference type="HOGENOM" id="CLU_1138718_0_0_1"/>
<name>A0A0C3Q9V3_9AGAM</name>
<feature type="compositionally biased region" description="Basic and acidic residues" evidence="1">
    <location>
        <begin position="127"/>
        <end position="139"/>
    </location>
</feature>
<keyword evidence="3" id="KW-1185">Reference proteome</keyword>
<evidence type="ECO:0000313" key="3">
    <source>
        <dbReference type="Proteomes" id="UP000054248"/>
    </source>
</evidence>
<proteinExistence type="predicted"/>
<reference evidence="2 3" key="1">
    <citation type="submission" date="2014-04" db="EMBL/GenBank/DDBJ databases">
        <authorList>
            <consortium name="DOE Joint Genome Institute"/>
            <person name="Kuo A."/>
            <person name="Girlanda M."/>
            <person name="Perotto S."/>
            <person name="Kohler A."/>
            <person name="Nagy L.G."/>
            <person name="Floudas D."/>
            <person name="Copeland A."/>
            <person name="Barry K.W."/>
            <person name="Cichocki N."/>
            <person name="Veneault-Fourrey C."/>
            <person name="LaButti K."/>
            <person name="Lindquist E.A."/>
            <person name="Lipzen A."/>
            <person name="Lundell T."/>
            <person name="Morin E."/>
            <person name="Murat C."/>
            <person name="Sun H."/>
            <person name="Tunlid A."/>
            <person name="Henrissat B."/>
            <person name="Grigoriev I.V."/>
            <person name="Hibbett D.S."/>
            <person name="Martin F."/>
            <person name="Nordberg H.P."/>
            <person name="Cantor M.N."/>
            <person name="Hua S.X."/>
        </authorList>
    </citation>
    <scope>NUCLEOTIDE SEQUENCE [LARGE SCALE GENOMIC DNA]</scope>
    <source>
        <strain evidence="2 3">MUT 4182</strain>
    </source>
</reference>
<feature type="compositionally biased region" description="Polar residues" evidence="1">
    <location>
        <begin position="8"/>
        <end position="17"/>
    </location>
</feature>
<feature type="region of interest" description="Disordered" evidence="1">
    <location>
        <begin position="1"/>
        <end position="74"/>
    </location>
</feature>
<dbReference type="AlphaFoldDB" id="A0A0C3Q9V3"/>
<feature type="compositionally biased region" description="Pro residues" evidence="1">
    <location>
        <begin position="25"/>
        <end position="34"/>
    </location>
</feature>
<feature type="region of interest" description="Disordered" evidence="1">
    <location>
        <begin position="109"/>
        <end position="148"/>
    </location>
</feature>
<dbReference type="EMBL" id="KN823161">
    <property type="protein sequence ID" value="KIO20799.1"/>
    <property type="molecule type" value="Genomic_DNA"/>
</dbReference>